<keyword evidence="1" id="KW-0812">Transmembrane</keyword>
<protein>
    <submittedName>
        <fullName evidence="2">Uncharacterized protein</fullName>
    </submittedName>
</protein>
<evidence type="ECO:0000313" key="3">
    <source>
        <dbReference type="Proteomes" id="UP000050898"/>
    </source>
</evidence>
<reference evidence="2 3" key="1">
    <citation type="journal article" date="2015" name="Genome Announc.">
        <title>Expanding the biotechnology potential of lactobacilli through comparative genomics of 213 strains and associated genera.</title>
        <authorList>
            <person name="Sun Z."/>
            <person name="Harris H.M."/>
            <person name="McCann A."/>
            <person name="Guo C."/>
            <person name="Argimon S."/>
            <person name="Zhang W."/>
            <person name="Yang X."/>
            <person name="Jeffery I.B."/>
            <person name="Cooney J.C."/>
            <person name="Kagawa T.F."/>
            <person name="Liu W."/>
            <person name="Song Y."/>
            <person name="Salvetti E."/>
            <person name="Wrobel A."/>
            <person name="Rasinkangas P."/>
            <person name="Parkhill J."/>
            <person name="Rea M.C."/>
            <person name="O'Sullivan O."/>
            <person name="Ritari J."/>
            <person name="Douillard F.P."/>
            <person name="Paul Ross R."/>
            <person name="Yang R."/>
            <person name="Briner A.E."/>
            <person name="Felis G.E."/>
            <person name="de Vos W.M."/>
            <person name="Barrangou R."/>
            <person name="Klaenhammer T.R."/>
            <person name="Caufield P.W."/>
            <person name="Cui Y."/>
            <person name="Zhang H."/>
            <person name="O'Toole P.W."/>
        </authorList>
    </citation>
    <scope>NUCLEOTIDE SEQUENCE [LARGE SCALE GENOMIC DNA]</scope>
    <source>
        <strain evidence="2 3">DSM 20444</strain>
    </source>
</reference>
<evidence type="ECO:0000256" key="1">
    <source>
        <dbReference type="SAM" id="Phobius"/>
    </source>
</evidence>
<feature type="transmembrane region" description="Helical" evidence="1">
    <location>
        <begin position="20"/>
        <end position="44"/>
    </location>
</feature>
<feature type="transmembrane region" description="Helical" evidence="1">
    <location>
        <begin position="65"/>
        <end position="86"/>
    </location>
</feature>
<dbReference type="EMBL" id="AYYH01000027">
    <property type="protein sequence ID" value="KRN09387.1"/>
    <property type="molecule type" value="Genomic_DNA"/>
</dbReference>
<proteinExistence type="predicted"/>
<keyword evidence="3" id="KW-1185">Reference proteome</keyword>
<organism evidence="2 3">
    <name type="scientific">Liquorilactobacillus mali KCTC 3596 = DSM 20444</name>
    <dbReference type="NCBI Taxonomy" id="1046596"/>
    <lineage>
        <taxon>Bacteria</taxon>
        <taxon>Bacillati</taxon>
        <taxon>Bacillota</taxon>
        <taxon>Bacilli</taxon>
        <taxon>Lactobacillales</taxon>
        <taxon>Lactobacillaceae</taxon>
        <taxon>Liquorilactobacillus</taxon>
    </lineage>
</organism>
<dbReference type="AlphaFoldDB" id="A0A0R2E2U0"/>
<evidence type="ECO:0000313" key="2">
    <source>
        <dbReference type="EMBL" id="KRN09387.1"/>
    </source>
</evidence>
<keyword evidence="1" id="KW-1133">Transmembrane helix</keyword>
<gene>
    <name evidence="2" type="ORF">FD00_GL001110</name>
</gene>
<accession>A0A0R2E2U0</accession>
<comment type="caution">
    <text evidence="2">The sequence shown here is derived from an EMBL/GenBank/DDBJ whole genome shotgun (WGS) entry which is preliminary data.</text>
</comment>
<keyword evidence="1" id="KW-0472">Membrane</keyword>
<dbReference type="PATRIC" id="fig|1046596.6.peg.1191"/>
<name>A0A0R2E2U0_9LACO</name>
<sequence>MELMKKTPQGYHELVHEYMMQSFITIALSVLGFIGFTIAGYFLFRNIKECYENKTRWEDDPIARILVLIVLVIFDLVFLIAIVITTKGLFTPNFSMLQQLLNGGFCK</sequence>
<dbReference type="Proteomes" id="UP000050898">
    <property type="component" value="Unassembled WGS sequence"/>
</dbReference>